<evidence type="ECO:0000313" key="3">
    <source>
        <dbReference type="Proteomes" id="UP000031186"/>
    </source>
</evidence>
<dbReference type="AlphaFoldDB" id="A0A0B4FKT9"/>
<accession>A0A0B4FKT9</accession>
<organism evidence="2 3">
    <name type="scientific">Metarhizium anisopliae (strain ARSEF 549)</name>
    <dbReference type="NCBI Taxonomy" id="3151832"/>
    <lineage>
        <taxon>Eukaryota</taxon>
        <taxon>Fungi</taxon>
        <taxon>Dikarya</taxon>
        <taxon>Ascomycota</taxon>
        <taxon>Pezizomycotina</taxon>
        <taxon>Sordariomycetes</taxon>
        <taxon>Hypocreomycetidae</taxon>
        <taxon>Hypocreales</taxon>
        <taxon>Clavicipitaceae</taxon>
        <taxon>Metarhizium</taxon>
    </lineage>
</organism>
<keyword evidence="3" id="KW-1185">Reference proteome</keyword>
<feature type="region of interest" description="Disordered" evidence="1">
    <location>
        <begin position="1"/>
        <end position="111"/>
    </location>
</feature>
<dbReference type="Proteomes" id="UP000031186">
    <property type="component" value="Unassembled WGS sequence"/>
</dbReference>
<feature type="compositionally biased region" description="Pro residues" evidence="1">
    <location>
        <begin position="73"/>
        <end position="83"/>
    </location>
</feature>
<proteinExistence type="predicted"/>
<evidence type="ECO:0000256" key="1">
    <source>
        <dbReference type="SAM" id="MobiDB-lite"/>
    </source>
</evidence>
<gene>
    <name evidence="2" type="ORF">MAN_04722</name>
</gene>
<feature type="compositionally biased region" description="Basic residues" evidence="1">
    <location>
        <begin position="1"/>
        <end position="11"/>
    </location>
</feature>
<feature type="compositionally biased region" description="Basic residues" evidence="1">
    <location>
        <begin position="47"/>
        <end position="58"/>
    </location>
</feature>
<feature type="non-terminal residue" evidence="2">
    <location>
        <position position="1"/>
    </location>
</feature>
<reference evidence="2 3" key="1">
    <citation type="journal article" date="2014" name="Proc. Natl. Acad. Sci. U.S.A.">
        <title>Trajectory and genomic determinants of fungal-pathogen speciation and host adaptation.</title>
        <authorList>
            <person name="Hu X."/>
            <person name="Xiao G."/>
            <person name="Zheng P."/>
            <person name="Shang Y."/>
            <person name="Su Y."/>
            <person name="Zhang X."/>
            <person name="Liu X."/>
            <person name="Zhan S."/>
            <person name="St Leger R.J."/>
            <person name="Wang C."/>
        </authorList>
    </citation>
    <scope>NUCLEOTIDE SEQUENCE [LARGE SCALE GENOMIC DNA]</scope>
    <source>
        <strain evidence="2 3">ARSEF 549</strain>
    </source>
</reference>
<evidence type="ECO:0000313" key="2">
    <source>
        <dbReference type="EMBL" id="KID66441.1"/>
    </source>
</evidence>
<name>A0A0B4FKT9_METAF</name>
<dbReference type="HOGENOM" id="CLU_1200069_0_0_1"/>
<comment type="caution">
    <text evidence="2">The sequence shown here is derived from an EMBL/GenBank/DDBJ whole genome shotgun (WGS) entry which is preliminary data.</text>
</comment>
<dbReference type="EMBL" id="AZNF01000005">
    <property type="protein sequence ID" value="KID66441.1"/>
    <property type="molecule type" value="Genomic_DNA"/>
</dbReference>
<sequence>MARKEGRKQGRQPREGRVQSGPGPRARACTCGPPSTPPTPGRASRAWLRRQCGRHTAHLHPPDKDSRALSSPPRAPRSPVSPRPRPRGGPKEMLSVPARAGRGQTVQMSSRAPWSWRAQCAPEVPPHALVAALGSGLWALGSGLAHVLASEGCSMMPVRGRGCRRFAFRPPGRSCAPNTRHLTAHDVQGLGQCNAGNHMYGTERECVYTPDSSFPSFIYPLCPLAQLLNPS</sequence>
<dbReference type="VEuPathDB" id="FungiDB:MAN_04722"/>
<protein>
    <submittedName>
        <fullName evidence="2">Uncharacterized protein</fullName>
    </submittedName>
</protein>